<keyword evidence="1" id="KW-0812">Transmembrane</keyword>
<keyword evidence="1" id="KW-0472">Membrane</keyword>
<comment type="caution">
    <text evidence="2">The sequence shown here is derived from an EMBL/GenBank/DDBJ whole genome shotgun (WGS) entry which is preliminary data.</text>
</comment>
<keyword evidence="1" id="KW-1133">Transmembrane helix</keyword>
<sequence>MRIVLLFVGVVVALFGTLFFLQGIGVVGGSPMTNTTTWSVLGPIIALVGIVIAVLGWRRRG</sequence>
<organism evidence="2 3">
    <name type="scientific">Mycolicibacterium obuense</name>
    <dbReference type="NCBI Taxonomy" id="1807"/>
    <lineage>
        <taxon>Bacteria</taxon>
        <taxon>Bacillati</taxon>
        <taxon>Actinomycetota</taxon>
        <taxon>Actinomycetes</taxon>
        <taxon>Mycobacteriales</taxon>
        <taxon>Mycobacteriaceae</taxon>
        <taxon>Mycolicibacterium</taxon>
    </lineage>
</organism>
<evidence type="ECO:0000256" key="1">
    <source>
        <dbReference type="SAM" id="Phobius"/>
    </source>
</evidence>
<name>A0A4R5X810_9MYCO</name>
<evidence type="ECO:0008006" key="4">
    <source>
        <dbReference type="Google" id="ProtNLM"/>
    </source>
</evidence>
<dbReference type="AlphaFoldDB" id="A0A4R5X810"/>
<dbReference type="Proteomes" id="UP000294952">
    <property type="component" value="Unassembled WGS sequence"/>
</dbReference>
<reference evidence="2 3" key="1">
    <citation type="submission" date="2019-01" db="EMBL/GenBank/DDBJ databases">
        <title>High-quality-draft genome sequences of five non-tuberculosis mycobacteriaceae isolated from a nosocomial environment.</title>
        <authorList>
            <person name="Tiago I."/>
            <person name="Alarico S."/>
            <person name="Pereira S.G."/>
            <person name="Coelho C."/>
            <person name="Maranha A."/>
            <person name="Empadinhas N."/>
        </authorList>
    </citation>
    <scope>NUCLEOTIDE SEQUENCE [LARGE SCALE GENOMIC DNA]</scope>
    <source>
        <strain evidence="2 3">22DIII</strain>
    </source>
</reference>
<dbReference type="RefSeq" id="WP_073685469.1">
    <property type="nucleotide sequence ID" value="NZ_SDLP01000003.1"/>
</dbReference>
<protein>
    <recommendedName>
        <fullName evidence="4">Integral membrane protein</fullName>
    </recommendedName>
</protein>
<evidence type="ECO:0000313" key="3">
    <source>
        <dbReference type="Proteomes" id="UP000294952"/>
    </source>
</evidence>
<dbReference type="EMBL" id="SDLP01000003">
    <property type="protein sequence ID" value="TDL08506.1"/>
    <property type="molecule type" value="Genomic_DNA"/>
</dbReference>
<gene>
    <name evidence="2" type="ORF">EUA04_13810</name>
</gene>
<accession>A0A4R5X810</accession>
<evidence type="ECO:0000313" key="2">
    <source>
        <dbReference type="EMBL" id="TDL08506.1"/>
    </source>
</evidence>
<proteinExistence type="predicted"/>
<feature type="transmembrane region" description="Helical" evidence="1">
    <location>
        <begin position="39"/>
        <end position="57"/>
    </location>
</feature>